<dbReference type="InterPro" id="IPR015897">
    <property type="entry name" value="CHK_kinase-like"/>
</dbReference>
<evidence type="ECO:0000313" key="3">
    <source>
        <dbReference type="Proteomes" id="UP001258017"/>
    </source>
</evidence>
<dbReference type="EMBL" id="JAIFRP010000022">
    <property type="protein sequence ID" value="KAK2585082.1"/>
    <property type="molecule type" value="Genomic_DNA"/>
</dbReference>
<dbReference type="Proteomes" id="UP001258017">
    <property type="component" value="Unassembled WGS sequence"/>
</dbReference>
<dbReference type="Pfam" id="PF02958">
    <property type="entry name" value="EcKL"/>
    <property type="match status" value="1"/>
</dbReference>
<organism evidence="2 3">
    <name type="scientific">Odynerus spinipes</name>
    <dbReference type="NCBI Taxonomy" id="1348599"/>
    <lineage>
        <taxon>Eukaryota</taxon>
        <taxon>Metazoa</taxon>
        <taxon>Ecdysozoa</taxon>
        <taxon>Arthropoda</taxon>
        <taxon>Hexapoda</taxon>
        <taxon>Insecta</taxon>
        <taxon>Pterygota</taxon>
        <taxon>Neoptera</taxon>
        <taxon>Endopterygota</taxon>
        <taxon>Hymenoptera</taxon>
        <taxon>Apocrita</taxon>
        <taxon>Aculeata</taxon>
        <taxon>Vespoidea</taxon>
        <taxon>Vespidae</taxon>
        <taxon>Eumeninae</taxon>
        <taxon>Odynerus</taxon>
    </lineage>
</organism>
<dbReference type="SUPFAM" id="SSF56112">
    <property type="entry name" value="Protein kinase-like (PK-like)"/>
    <property type="match status" value="1"/>
</dbReference>
<gene>
    <name evidence="2" type="ORF">KPH14_008596</name>
</gene>
<protein>
    <recommendedName>
        <fullName evidence="1">CHK kinase-like domain-containing protein</fullName>
    </recommendedName>
</protein>
<dbReference type="PANTHER" id="PTHR11012">
    <property type="entry name" value="PROTEIN KINASE-LIKE DOMAIN-CONTAINING"/>
    <property type="match status" value="1"/>
</dbReference>
<reference evidence="2" key="2">
    <citation type="journal article" date="2023" name="Commun. Biol.">
        <title>Intrasexual cuticular hydrocarbon dimorphism in a wasp sheds light on hydrocarbon biosynthesis genes in Hymenoptera.</title>
        <authorList>
            <person name="Moris V.C."/>
            <person name="Podsiadlowski L."/>
            <person name="Martin S."/>
            <person name="Oeyen J.P."/>
            <person name="Donath A."/>
            <person name="Petersen M."/>
            <person name="Wilbrandt J."/>
            <person name="Misof B."/>
            <person name="Liedtke D."/>
            <person name="Thamm M."/>
            <person name="Scheiner R."/>
            <person name="Schmitt T."/>
            <person name="Niehuis O."/>
        </authorList>
    </citation>
    <scope>NUCLEOTIDE SEQUENCE</scope>
    <source>
        <strain evidence="2">GBR_01_08_01A</strain>
    </source>
</reference>
<accession>A0AAD9RSC9</accession>
<evidence type="ECO:0000313" key="2">
    <source>
        <dbReference type="EMBL" id="KAK2585082.1"/>
    </source>
</evidence>
<feature type="domain" description="CHK kinase-like" evidence="1">
    <location>
        <begin position="116"/>
        <end position="316"/>
    </location>
</feature>
<dbReference type="InterPro" id="IPR011009">
    <property type="entry name" value="Kinase-like_dom_sf"/>
</dbReference>
<comment type="caution">
    <text evidence="2">The sequence shown here is derived from an EMBL/GenBank/DDBJ whole genome shotgun (WGS) entry which is preliminary data.</text>
</comment>
<sequence length="403" mass="46948">MEQRSMSEIIKALQPLLRKFENDDGLVIEEAIDEAGSKLGDNYTSIMIRTKIVGRYGNGSPYRKSFMTKILPRERAINQLMKVHDLFALERYVYENILPVLGDFGPRCVYAGREEVIMEDLREKGYNVCERRDYLDLDHCLYALKALAKFHAKSLAIKIKDPETFKKLIAPVKETIFHESTGPAIGKSIDTTVGISIEHLESIKPRTAELEKAIEYMKSFEGNCYDKMKDLINLPKEKNFLILHGDPWENNILFKHDGNGKIVDLKFVDYQIVRHLSPAMDFHYFVYTSARNYVIEKHYDQLVEEYHRTFSETLKESGVPEEHRQNLGMEWFKSELNRFCLYGLFTGFWLVHAILADESNLLDMDKITVEEIESLNVWSNQVVPIKAERIKVVSLHFMRTYKR</sequence>
<proteinExistence type="predicted"/>
<dbReference type="SMART" id="SM00587">
    <property type="entry name" value="CHK"/>
    <property type="match status" value="1"/>
</dbReference>
<name>A0AAD9RSC9_9HYME</name>
<reference evidence="2" key="1">
    <citation type="submission" date="2021-08" db="EMBL/GenBank/DDBJ databases">
        <authorList>
            <person name="Misof B."/>
            <person name="Oliver O."/>
            <person name="Podsiadlowski L."/>
            <person name="Donath A."/>
            <person name="Peters R."/>
            <person name="Mayer C."/>
            <person name="Rust J."/>
            <person name="Gunkel S."/>
            <person name="Lesny P."/>
            <person name="Martin S."/>
            <person name="Oeyen J.P."/>
            <person name="Petersen M."/>
            <person name="Panagiotis P."/>
            <person name="Wilbrandt J."/>
            <person name="Tanja T."/>
        </authorList>
    </citation>
    <scope>NUCLEOTIDE SEQUENCE</scope>
    <source>
        <strain evidence="2">GBR_01_08_01A</strain>
        <tissue evidence="2">Thorax + abdomen</tissue>
    </source>
</reference>
<dbReference type="PANTHER" id="PTHR11012:SF47">
    <property type="entry name" value="GH22833P"/>
    <property type="match status" value="1"/>
</dbReference>
<dbReference type="AlphaFoldDB" id="A0AAD9RSC9"/>
<keyword evidence="3" id="KW-1185">Reference proteome</keyword>
<evidence type="ECO:0000259" key="1">
    <source>
        <dbReference type="SMART" id="SM00587"/>
    </source>
</evidence>
<dbReference type="InterPro" id="IPR004119">
    <property type="entry name" value="EcKL"/>
</dbReference>
<dbReference type="Gene3D" id="3.90.1200.10">
    <property type="match status" value="1"/>
</dbReference>